<proteinExistence type="predicted"/>
<accession>A0AAV8W8K8</accession>
<evidence type="ECO:0000313" key="1">
    <source>
        <dbReference type="EMBL" id="KAJ8922819.1"/>
    </source>
</evidence>
<dbReference type="Proteomes" id="UP001159042">
    <property type="component" value="Unassembled WGS sequence"/>
</dbReference>
<sequence>MSSVLQNIKLRNYSLLFKTRMKLILIIVLSTTLTRSYALPIGSLTDSTAILNPLENLGDKVDNAISAFAKSKAFSAVTPFPDSGRKTAVLESKSLESLPIKFDDKYGQLQNFIAGFVHPKPIVDTIQEHEKYGNDGEHFRKVANVVVGGIEGLSNTLNTVVELPFTALRNIGKTVTTSFNTVGGKLVGLSQ</sequence>
<comment type="caution">
    <text evidence="1">The sequence shown here is derived from an EMBL/GenBank/DDBJ whole genome shotgun (WGS) entry which is preliminary data.</text>
</comment>
<keyword evidence="2" id="KW-1185">Reference proteome</keyword>
<protein>
    <submittedName>
        <fullName evidence="1">Uncharacterized protein</fullName>
    </submittedName>
</protein>
<name>A0AAV8W8K8_9CUCU</name>
<organism evidence="1 2">
    <name type="scientific">Exocentrus adspersus</name>
    <dbReference type="NCBI Taxonomy" id="1586481"/>
    <lineage>
        <taxon>Eukaryota</taxon>
        <taxon>Metazoa</taxon>
        <taxon>Ecdysozoa</taxon>
        <taxon>Arthropoda</taxon>
        <taxon>Hexapoda</taxon>
        <taxon>Insecta</taxon>
        <taxon>Pterygota</taxon>
        <taxon>Neoptera</taxon>
        <taxon>Endopterygota</taxon>
        <taxon>Coleoptera</taxon>
        <taxon>Polyphaga</taxon>
        <taxon>Cucujiformia</taxon>
        <taxon>Chrysomeloidea</taxon>
        <taxon>Cerambycidae</taxon>
        <taxon>Lamiinae</taxon>
        <taxon>Acanthocinini</taxon>
        <taxon>Exocentrus</taxon>
    </lineage>
</organism>
<dbReference type="EMBL" id="JANEYG010000006">
    <property type="protein sequence ID" value="KAJ8922819.1"/>
    <property type="molecule type" value="Genomic_DNA"/>
</dbReference>
<reference evidence="1 2" key="1">
    <citation type="journal article" date="2023" name="Insect Mol. Biol.">
        <title>Genome sequencing provides insights into the evolution of gene families encoding plant cell wall-degrading enzymes in longhorned beetles.</title>
        <authorList>
            <person name="Shin N.R."/>
            <person name="Okamura Y."/>
            <person name="Kirsch R."/>
            <person name="Pauchet Y."/>
        </authorList>
    </citation>
    <scope>NUCLEOTIDE SEQUENCE [LARGE SCALE GENOMIC DNA]</scope>
    <source>
        <strain evidence="1">EAD_L_NR</strain>
    </source>
</reference>
<dbReference type="AlphaFoldDB" id="A0AAV8W8K8"/>
<gene>
    <name evidence="1" type="ORF">NQ315_007854</name>
</gene>
<evidence type="ECO:0000313" key="2">
    <source>
        <dbReference type="Proteomes" id="UP001159042"/>
    </source>
</evidence>